<reference evidence="1 2" key="1">
    <citation type="submission" date="2018-01" db="EMBL/GenBank/DDBJ databases">
        <authorList>
            <person name="Gaut B.S."/>
            <person name="Morton B.R."/>
            <person name="Clegg M.T."/>
            <person name="Duvall M.R."/>
        </authorList>
    </citation>
    <scope>NUCLEOTIDE SEQUENCE [LARGE SCALE GENOMIC DNA]</scope>
    <source>
        <strain evidence="1">GP69</strain>
    </source>
</reference>
<evidence type="ECO:0008006" key="3">
    <source>
        <dbReference type="Google" id="ProtNLM"/>
    </source>
</evidence>
<sequence>MDRLAENQYKLDININQMKKVGFKFDHELEEYVYKFPVYKYNGIPLIFCKLGIDEDTKRIWFNVCDSNNILYSPYYYKEFGKNRIIPQIEKEILKVLNKLKATKVN</sequence>
<dbReference type="RefSeq" id="WP_103241465.1">
    <property type="nucleotide sequence ID" value="NZ_JANJZD010000026.1"/>
</dbReference>
<name>A0A2K4ZLW1_9FIRM</name>
<dbReference type="AlphaFoldDB" id="A0A2K4ZLW1"/>
<organism evidence="1 2">
    <name type="scientific">Acetatifactor muris</name>
    <dbReference type="NCBI Taxonomy" id="879566"/>
    <lineage>
        <taxon>Bacteria</taxon>
        <taxon>Bacillati</taxon>
        <taxon>Bacillota</taxon>
        <taxon>Clostridia</taxon>
        <taxon>Lachnospirales</taxon>
        <taxon>Lachnospiraceae</taxon>
        <taxon>Acetatifactor</taxon>
    </lineage>
</organism>
<proteinExistence type="predicted"/>
<dbReference type="Proteomes" id="UP000236311">
    <property type="component" value="Unassembled WGS sequence"/>
</dbReference>
<dbReference type="EMBL" id="OFSM01000026">
    <property type="protein sequence ID" value="SOY31477.1"/>
    <property type="molecule type" value="Genomic_DNA"/>
</dbReference>
<protein>
    <recommendedName>
        <fullName evidence="3">DUF302 domain-containing protein</fullName>
    </recommendedName>
</protein>
<gene>
    <name evidence="1" type="ORF">AMURIS_04220</name>
</gene>
<evidence type="ECO:0000313" key="1">
    <source>
        <dbReference type="EMBL" id="SOY31477.1"/>
    </source>
</evidence>
<keyword evidence="2" id="KW-1185">Reference proteome</keyword>
<evidence type="ECO:0000313" key="2">
    <source>
        <dbReference type="Proteomes" id="UP000236311"/>
    </source>
</evidence>
<accession>A0A2K4ZLW1</accession>